<evidence type="ECO:0000313" key="2">
    <source>
        <dbReference type="Proteomes" id="UP001470230"/>
    </source>
</evidence>
<organism evidence="1 2">
    <name type="scientific">Tritrichomonas musculus</name>
    <dbReference type="NCBI Taxonomy" id="1915356"/>
    <lineage>
        <taxon>Eukaryota</taxon>
        <taxon>Metamonada</taxon>
        <taxon>Parabasalia</taxon>
        <taxon>Tritrichomonadida</taxon>
        <taxon>Tritrichomonadidae</taxon>
        <taxon>Tritrichomonas</taxon>
    </lineage>
</organism>
<comment type="caution">
    <text evidence="1">The sequence shown here is derived from an EMBL/GenBank/DDBJ whole genome shotgun (WGS) entry which is preliminary data.</text>
</comment>
<proteinExistence type="predicted"/>
<gene>
    <name evidence="1" type="ORF">M9Y10_000527</name>
</gene>
<reference evidence="1 2" key="1">
    <citation type="submission" date="2024-04" db="EMBL/GenBank/DDBJ databases">
        <title>Tritrichomonas musculus Genome.</title>
        <authorList>
            <person name="Alves-Ferreira E."/>
            <person name="Grigg M."/>
            <person name="Lorenzi H."/>
            <person name="Galac M."/>
        </authorList>
    </citation>
    <scope>NUCLEOTIDE SEQUENCE [LARGE SCALE GENOMIC DNA]</scope>
    <source>
        <strain evidence="1 2">EAF2021</strain>
    </source>
</reference>
<accession>A0ABR2L4I9</accession>
<keyword evidence="2" id="KW-1185">Reference proteome</keyword>
<protein>
    <submittedName>
        <fullName evidence="1">Uncharacterized protein</fullName>
    </submittedName>
</protein>
<evidence type="ECO:0000313" key="1">
    <source>
        <dbReference type="EMBL" id="KAK8898249.1"/>
    </source>
</evidence>
<dbReference type="Proteomes" id="UP001470230">
    <property type="component" value="Unassembled WGS sequence"/>
</dbReference>
<sequence>MMNFKDMKYMKSLIDVISNAKESLKCSELKDPVLNLFEQLGKENNRSKFMKYLMLDLYNGDEQHRDIELSCRKENFPKWEKNYLFSMLRFHILEQCGNFRDMFHQLPGNENFMNLPMPKASERNRNRKMNFGMKDIIKKQSSDSDDSESDESNNRPVNHFNRIWL</sequence>
<name>A0ABR2L4I9_9EUKA</name>
<dbReference type="EMBL" id="JAPFFF010000001">
    <property type="protein sequence ID" value="KAK8898249.1"/>
    <property type="molecule type" value="Genomic_DNA"/>
</dbReference>